<gene>
    <name evidence="1" type="ORF">OXU80_09145</name>
</gene>
<name>A0ACD4NU95_9HYPH</name>
<keyword evidence="2" id="KW-1185">Reference proteome</keyword>
<reference evidence="1" key="1">
    <citation type="submission" date="2022-11" db="EMBL/GenBank/DDBJ databases">
        <title>beta-Carotene-producing bacterium, Jeongeuplla avenae sp. nov., alleviates the salt stress of Arabidopsis seedlings.</title>
        <authorList>
            <person name="Jiang L."/>
            <person name="Lee J."/>
        </authorList>
    </citation>
    <scope>NUCLEOTIDE SEQUENCE</scope>
    <source>
        <strain evidence="1">DY_R2A_6</strain>
    </source>
</reference>
<accession>A0ACD4NU95</accession>
<evidence type="ECO:0000313" key="1">
    <source>
        <dbReference type="EMBL" id="WAJ30347.1"/>
    </source>
</evidence>
<protein>
    <submittedName>
        <fullName evidence="1">VWA domain-containing protein</fullName>
    </submittedName>
</protein>
<evidence type="ECO:0000313" key="2">
    <source>
        <dbReference type="Proteomes" id="UP001163223"/>
    </source>
</evidence>
<proteinExistence type="predicted"/>
<dbReference type="Proteomes" id="UP001163223">
    <property type="component" value="Chromosome"/>
</dbReference>
<dbReference type="EMBL" id="CP113520">
    <property type="protein sequence ID" value="WAJ30347.1"/>
    <property type="molecule type" value="Genomic_DNA"/>
</dbReference>
<sequence length="382" mass="42043">MSENGPDEALRRWRLVLGRFADRSLAGCCGGDDLRRDRALERIYGESYRRRGLRLDVGPKSSRGGSEPTRMTMPEWFGEMRELFPRSTLEVVKADALSRFGMTEILDDPKALAELEPDPAILSALLAHRGRSDPAVEAKIRQVAKRVVEELTKRLRVQTSRALSGARRRGATTGLRGAARDIAWDETIRRNLRNWDPERKVLVADRLRFHAATRRHLPWRIILCIDQSGSMATSLIYSAVMAAILSTLPAVDVKLVLFDTAIVDVSDQVGDPVDVLMSVQLGGGTDIGRALAYCEQKHVATPERTVLVLVSDFCEGAPIGPMLSTVKRLAGARVKLLGLAALDEAARPSYDHATAQRLAEAGMAIAALTPEHFADWVAGHLR</sequence>
<organism evidence="1 2">
    <name type="scientific">Antarcticirhabdus aurantiaca</name>
    <dbReference type="NCBI Taxonomy" id="2606717"/>
    <lineage>
        <taxon>Bacteria</taxon>
        <taxon>Pseudomonadati</taxon>
        <taxon>Pseudomonadota</taxon>
        <taxon>Alphaproteobacteria</taxon>
        <taxon>Hyphomicrobiales</taxon>
        <taxon>Aurantimonadaceae</taxon>
        <taxon>Antarcticirhabdus</taxon>
    </lineage>
</organism>